<dbReference type="PRINTS" id="PR00830">
    <property type="entry name" value="ENDOLAPTASE"/>
</dbReference>
<dbReference type="EMBL" id="UINC01179579">
    <property type="protein sequence ID" value="SVD88325.1"/>
    <property type="molecule type" value="Genomic_DNA"/>
</dbReference>
<dbReference type="Gene3D" id="3.30.230.10">
    <property type="match status" value="1"/>
</dbReference>
<dbReference type="PANTHER" id="PTHR10046">
    <property type="entry name" value="ATP DEPENDENT LON PROTEASE FAMILY MEMBER"/>
    <property type="match status" value="1"/>
</dbReference>
<dbReference type="GO" id="GO:0004252">
    <property type="term" value="F:serine-type endopeptidase activity"/>
    <property type="evidence" value="ECO:0007669"/>
    <property type="project" value="InterPro"/>
</dbReference>
<feature type="domain" description="Lon proteolytic" evidence="1">
    <location>
        <begin position="1"/>
        <end position="87"/>
    </location>
</feature>
<accession>A0A382YZS1</accession>
<dbReference type="GO" id="GO:0004176">
    <property type="term" value="F:ATP-dependent peptidase activity"/>
    <property type="evidence" value="ECO:0007669"/>
    <property type="project" value="InterPro"/>
</dbReference>
<organism evidence="2">
    <name type="scientific">marine metagenome</name>
    <dbReference type="NCBI Taxonomy" id="408172"/>
    <lineage>
        <taxon>unclassified sequences</taxon>
        <taxon>metagenomes</taxon>
        <taxon>ecological metagenomes</taxon>
    </lineage>
</organism>
<proteinExistence type="predicted"/>
<dbReference type="GO" id="GO:0030163">
    <property type="term" value="P:protein catabolic process"/>
    <property type="evidence" value="ECO:0007669"/>
    <property type="project" value="InterPro"/>
</dbReference>
<reference evidence="2" key="1">
    <citation type="submission" date="2018-05" db="EMBL/GenBank/DDBJ databases">
        <authorList>
            <person name="Lanie J.A."/>
            <person name="Ng W.-L."/>
            <person name="Kazmierczak K.M."/>
            <person name="Andrzejewski T.M."/>
            <person name="Davidsen T.M."/>
            <person name="Wayne K.J."/>
            <person name="Tettelin H."/>
            <person name="Glass J.I."/>
            <person name="Rusch D."/>
            <person name="Podicherti R."/>
            <person name="Tsui H.-C.T."/>
            <person name="Winkler M.E."/>
        </authorList>
    </citation>
    <scope>NUCLEOTIDE SEQUENCE</scope>
</reference>
<dbReference type="AlphaFoldDB" id="A0A382YZS1"/>
<name>A0A382YZS1_9ZZZZ</name>
<dbReference type="SUPFAM" id="SSF54211">
    <property type="entry name" value="Ribosomal protein S5 domain 2-like"/>
    <property type="match status" value="1"/>
</dbReference>
<dbReference type="GO" id="GO:0005524">
    <property type="term" value="F:ATP binding"/>
    <property type="evidence" value="ECO:0007669"/>
    <property type="project" value="InterPro"/>
</dbReference>
<dbReference type="InterPro" id="IPR008269">
    <property type="entry name" value="Lon_proteolytic"/>
</dbReference>
<dbReference type="Pfam" id="PF05362">
    <property type="entry name" value="Lon_C"/>
    <property type="match status" value="1"/>
</dbReference>
<gene>
    <name evidence="2" type="ORF">METZ01_LOCUS441179</name>
</gene>
<dbReference type="InterPro" id="IPR014721">
    <property type="entry name" value="Ribsml_uS5_D2-typ_fold_subgr"/>
</dbReference>
<evidence type="ECO:0000313" key="2">
    <source>
        <dbReference type="EMBL" id="SVD88325.1"/>
    </source>
</evidence>
<feature type="non-terminal residue" evidence="2">
    <location>
        <position position="1"/>
    </location>
</feature>
<sequence length="118" mass="12940">SLVSSLTSIKVRKDVAMTGEITLRGRILPIGGLKEKLYAAVRAGIKTVLIPDENIKELSEINKNVIKSLKIVSITDARSVLDYSLTKNVSSIDYAESENIKDVKTIISEDNLPETTTH</sequence>
<evidence type="ECO:0000259" key="1">
    <source>
        <dbReference type="PROSITE" id="PS51786"/>
    </source>
</evidence>
<dbReference type="InterPro" id="IPR020568">
    <property type="entry name" value="Ribosomal_Su5_D2-typ_SF"/>
</dbReference>
<dbReference type="PROSITE" id="PS51786">
    <property type="entry name" value="LON_PROTEOLYTIC"/>
    <property type="match status" value="1"/>
</dbReference>
<protein>
    <recommendedName>
        <fullName evidence="1">Lon proteolytic domain-containing protein</fullName>
    </recommendedName>
</protein>
<dbReference type="GO" id="GO:0006508">
    <property type="term" value="P:proteolysis"/>
    <property type="evidence" value="ECO:0007669"/>
    <property type="project" value="InterPro"/>
</dbReference>
<dbReference type="InterPro" id="IPR027065">
    <property type="entry name" value="Lon_Prtase"/>
</dbReference>